<organism evidence="2 3">
    <name type="scientific">Reticulomyxa filosa</name>
    <dbReference type="NCBI Taxonomy" id="46433"/>
    <lineage>
        <taxon>Eukaryota</taxon>
        <taxon>Sar</taxon>
        <taxon>Rhizaria</taxon>
        <taxon>Retaria</taxon>
        <taxon>Foraminifera</taxon>
        <taxon>Monothalamids</taxon>
        <taxon>Reticulomyxidae</taxon>
        <taxon>Reticulomyxa</taxon>
    </lineage>
</organism>
<evidence type="ECO:0000313" key="3">
    <source>
        <dbReference type="Proteomes" id="UP000023152"/>
    </source>
</evidence>
<feature type="transmembrane region" description="Helical" evidence="1">
    <location>
        <begin position="121"/>
        <end position="139"/>
    </location>
</feature>
<feature type="transmembrane region" description="Helical" evidence="1">
    <location>
        <begin position="151"/>
        <end position="172"/>
    </location>
</feature>
<keyword evidence="3" id="KW-1185">Reference proteome</keyword>
<comment type="caution">
    <text evidence="2">The sequence shown here is derived from an EMBL/GenBank/DDBJ whole genome shotgun (WGS) entry which is preliminary data.</text>
</comment>
<keyword evidence="1" id="KW-0812">Transmembrane</keyword>
<dbReference type="EMBL" id="ASPP01022618">
    <property type="protein sequence ID" value="ETO11242.1"/>
    <property type="molecule type" value="Genomic_DNA"/>
</dbReference>
<evidence type="ECO:0000256" key="1">
    <source>
        <dbReference type="SAM" id="Phobius"/>
    </source>
</evidence>
<accession>X6MCR5</accession>
<keyword evidence="1" id="KW-0472">Membrane</keyword>
<feature type="transmembrane region" description="Helical" evidence="1">
    <location>
        <begin position="85"/>
        <end position="101"/>
    </location>
</feature>
<gene>
    <name evidence="2" type="ORF">RFI_26135</name>
</gene>
<feature type="transmembrane region" description="Helical" evidence="1">
    <location>
        <begin position="32"/>
        <end position="49"/>
    </location>
</feature>
<name>X6MCR5_RETFI</name>
<feature type="transmembrane region" description="Helical" evidence="1">
    <location>
        <begin position="178"/>
        <end position="198"/>
    </location>
</feature>
<reference evidence="2 3" key="1">
    <citation type="journal article" date="2013" name="Curr. Biol.">
        <title>The Genome of the Foraminiferan Reticulomyxa filosa.</title>
        <authorList>
            <person name="Glockner G."/>
            <person name="Hulsmann N."/>
            <person name="Schleicher M."/>
            <person name="Noegel A.A."/>
            <person name="Eichinger L."/>
            <person name="Gallinger C."/>
            <person name="Pawlowski J."/>
            <person name="Sierra R."/>
            <person name="Euteneuer U."/>
            <person name="Pillet L."/>
            <person name="Moustafa A."/>
            <person name="Platzer M."/>
            <person name="Groth M."/>
            <person name="Szafranski K."/>
            <person name="Schliwa M."/>
        </authorList>
    </citation>
    <scope>NUCLEOTIDE SEQUENCE [LARGE SCALE GENOMIC DNA]</scope>
</reference>
<protein>
    <submittedName>
        <fullName evidence="2">Uncharacterized protein</fullName>
    </submittedName>
</protein>
<evidence type="ECO:0000313" key="2">
    <source>
        <dbReference type="EMBL" id="ETO11242.1"/>
    </source>
</evidence>
<sequence length="303" mass="35562">MQVYLLLHGLDWDEKHPHIIDMIFFKGPGPETLYLFIELMLIRVGMIAFETKYTMYSFREKWKSYVTTSDPHDIASWHIRWFPKLRSLTWIYIYIYFFFFFKKKRGSSFFLEDEAMNIFQTVITGCYVCLGAILVWSIPKYKDYFGIRDEVITTLKIGLIAIVMYFFVYIVFERRMDPFVRALLLTVSYLFALFVMVMRSTWYVLRGQYSNIESHLRKTNVHIMGLFVCQSDSDILLSPFSSPSSSSSPSHPVSPALSGSVVLDFVDVVKDLKGFELFMEHLFSGVCVCCFFFVVVLYTYVHL</sequence>
<feature type="transmembrane region" description="Helical" evidence="1">
    <location>
        <begin position="282"/>
        <end position="301"/>
    </location>
</feature>
<proteinExistence type="predicted"/>
<dbReference type="Proteomes" id="UP000023152">
    <property type="component" value="Unassembled WGS sequence"/>
</dbReference>
<dbReference type="AlphaFoldDB" id="X6MCR5"/>
<keyword evidence="1" id="KW-1133">Transmembrane helix</keyword>